<name>A0A844GB09_9NEIS</name>
<protein>
    <submittedName>
        <fullName evidence="2">Glyoxalase</fullName>
    </submittedName>
</protein>
<accession>A0A844GB09</accession>
<dbReference type="PANTHER" id="PTHR36437">
    <property type="entry name" value="GLYOXALASE/BLEOMYCIN RESISTANCE PROTEIN/DIOXYGENASE"/>
    <property type="match status" value="1"/>
</dbReference>
<dbReference type="Proteomes" id="UP000446658">
    <property type="component" value="Unassembled WGS sequence"/>
</dbReference>
<dbReference type="SUPFAM" id="SSF54593">
    <property type="entry name" value="Glyoxalase/Bleomycin resistance protein/Dihydroxybiphenyl dioxygenase"/>
    <property type="match status" value="1"/>
</dbReference>
<dbReference type="EMBL" id="WLYX01000001">
    <property type="protein sequence ID" value="MTD33666.1"/>
    <property type="molecule type" value="Genomic_DNA"/>
</dbReference>
<proteinExistence type="predicted"/>
<evidence type="ECO:0000313" key="2">
    <source>
        <dbReference type="EMBL" id="MTD33666.1"/>
    </source>
</evidence>
<sequence>MKSLGRLVLLVQDYDEAIAFYTTKLGFEVVVDIHTGERRCVHLRLPTQPDVALWLVLAETAAQRAQVGKQTAGQPYAVFYTDDLAADYDQLVSKGVEFVRAPVYDITGGVAHFVDLYGNEFVLIELPTL</sequence>
<keyword evidence="3" id="KW-1185">Reference proteome</keyword>
<gene>
    <name evidence="2" type="ORF">GKE73_13435</name>
</gene>
<organism evidence="2 3">
    <name type="scientific">Paludibacterium denitrificans</name>
    <dbReference type="NCBI Taxonomy" id="2675226"/>
    <lineage>
        <taxon>Bacteria</taxon>
        <taxon>Pseudomonadati</taxon>
        <taxon>Pseudomonadota</taxon>
        <taxon>Betaproteobacteria</taxon>
        <taxon>Neisseriales</taxon>
        <taxon>Chromobacteriaceae</taxon>
        <taxon>Paludibacterium</taxon>
    </lineage>
</organism>
<dbReference type="InterPro" id="IPR004360">
    <property type="entry name" value="Glyas_Fos-R_dOase_dom"/>
</dbReference>
<dbReference type="AlphaFoldDB" id="A0A844GB09"/>
<dbReference type="Pfam" id="PF00903">
    <property type="entry name" value="Glyoxalase"/>
    <property type="match status" value="1"/>
</dbReference>
<evidence type="ECO:0000259" key="1">
    <source>
        <dbReference type="PROSITE" id="PS51819"/>
    </source>
</evidence>
<dbReference type="InterPro" id="IPR029068">
    <property type="entry name" value="Glyas_Bleomycin-R_OHBP_Dase"/>
</dbReference>
<dbReference type="InterPro" id="IPR037523">
    <property type="entry name" value="VOC_core"/>
</dbReference>
<dbReference type="RefSeq" id="WP_230370739.1">
    <property type="nucleotide sequence ID" value="NZ_WLYX01000001.1"/>
</dbReference>
<dbReference type="Gene3D" id="3.10.180.10">
    <property type="entry name" value="2,3-Dihydroxybiphenyl 1,2-Dioxygenase, domain 1"/>
    <property type="match status" value="1"/>
</dbReference>
<evidence type="ECO:0000313" key="3">
    <source>
        <dbReference type="Proteomes" id="UP000446658"/>
    </source>
</evidence>
<feature type="domain" description="VOC" evidence="1">
    <location>
        <begin position="3"/>
        <end position="126"/>
    </location>
</feature>
<reference evidence="2 3" key="1">
    <citation type="submission" date="2019-11" db="EMBL/GenBank/DDBJ databases">
        <title>Draft genome sequence of Paludibacterium sp. dN18-1.</title>
        <authorList>
            <person name="Im W.-T."/>
        </authorList>
    </citation>
    <scope>NUCLEOTIDE SEQUENCE [LARGE SCALE GENOMIC DNA]</scope>
    <source>
        <strain evidence="3">dN 18-1</strain>
    </source>
</reference>
<comment type="caution">
    <text evidence="2">The sequence shown here is derived from an EMBL/GenBank/DDBJ whole genome shotgun (WGS) entry which is preliminary data.</text>
</comment>
<dbReference type="PROSITE" id="PS51819">
    <property type="entry name" value="VOC"/>
    <property type="match status" value="1"/>
</dbReference>
<dbReference type="PANTHER" id="PTHR36437:SF2">
    <property type="entry name" value="GLYOXALASE_BLEOMYCIN RESISTANCE PROTEIN_DIOXYGENASE"/>
    <property type="match status" value="1"/>
</dbReference>